<gene>
    <name evidence="1" type="ORF">Bxe_A2449</name>
</gene>
<dbReference type="AlphaFoldDB" id="Q13ZG5"/>
<protein>
    <submittedName>
        <fullName evidence="1">Uncharacterized protein</fullName>
    </submittedName>
</protein>
<accession>Q13ZG5</accession>
<organism evidence="1 2">
    <name type="scientific">Paraburkholderia xenovorans (strain LB400)</name>
    <dbReference type="NCBI Taxonomy" id="266265"/>
    <lineage>
        <taxon>Bacteria</taxon>
        <taxon>Pseudomonadati</taxon>
        <taxon>Pseudomonadota</taxon>
        <taxon>Betaproteobacteria</taxon>
        <taxon>Burkholderiales</taxon>
        <taxon>Burkholderiaceae</taxon>
        <taxon>Paraburkholderia</taxon>
    </lineage>
</organism>
<dbReference type="Proteomes" id="UP000001817">
    <property type="component" value="Chromosome 1"/>
</dbReference>
<keyword evidence="2" id="KW-1185">Reference proteome</keyword>
<name>Q13ZG5_PARXL</name>
<proteinExistence type="predicted"/>
<dbReference type="KEGG" id="bxe:Bxe_A2449"/>
<dbReference type="EMBL" id="CP000270">
    <property type="protein sequence ID" value="ABE30524.1"/>
    <property type="molecule type" value="Genomic_DNA"/>
</dbReference>
<reference evidence="1 2" key="1">
    <citation type="journal article" date="2006" name="Proc. Natl. Acad. Sci. U.S.A.">
        <title>Burkholderia xenovorans LB400 harbors a multi-replicon, 9.73-Mbp genome shaped for versatility.</title>
        <authorList>
            <person name="Chain P.S."/>
            <person name="Denef V.J."/>
            <person name="Konstantinidis K.T."/>
            <person name="Vergez L.M."/>
            <person name="Agullo L."/>
            <person name="Reyes V.L."/>
            <person name="Hauser L."/>
            <person name="Cordova M."/>
            <person name="Gomez L."/>
            <person name="Gonzalez M."/>
            <person name="Land M."/>
            <person name="Lao V."/>
            <person name="Larimer F."/>
            <person name="LiPuma J.J."/>
            <person name="Mahenthiralingam E."/>
            <person name="Malfatti S.A."/>
            <person name="Marx C.J."/>
            <person name="Parnell J.J."/>
            <person name="Ramette A."/>
            <person name="Richardson P."/>
            <person name="Seeger M."/>
            <person name="Smith D."/>
            <person name="Spilker T."/>
            <person name="Sul W.J."/>
            <person name="Tsoi T.V."/>
            <person name="Ulrich L.E."/>
            <person name="Zhulin I.B."/>
            <person name="Tiedje J.M."/>
        </authorList>
    </citation>
    <scope>NUCLEOTIDE SEQUENCE [LARGE SCALE GENOMIC DNA]</scope>
    <source>
        <strain evidence="1 2">LB400</strain>
    </source>
</reference>
<sequence length="126" mass="14047">MFVPKRTPLLSRFFAANVSQEYVKVIAKACDSIQVEIVIHISQLSMRNALGWLQGCICLDDLEDANLSTASDEFGAEPPEVIAPPVKMLNVKYQKPHRLAESSISIHFRGCDLDHQIGAVKEIRNL</sequence>
<evidence type="ECO:0000313" key="2">
    <source>
        <dbReference type="Proteomes" id="UP000001817"/>
    </source>
</evidence>
<evidence type="ECO:0000313" key="1">
    <source>
        <dbReference type="EMBL" id="ABE30524.1"/>
    </source>
</evidence>